<accession>A0ABR6EQY4</accession>
<feature type="chain" id="PRO_5046974460" evidence="1">
    <location>
        <begin position="22"/>
        <end position="326"/>
    </location>
</feature>
<dbReference type="InterPro" id="IPR015943">
    <property type="entry name" value="WD40/YVTN_repeat-like_dom_sf"/>
</dbReference>
<keyword evidence="1" id="KW-0732">Signal</keyword>
<dbReference type="EMBL" id="WNXC01000001">
    <property type="protein sequence ID" value="MBB2147447.1"/>
    <property type="molecule type" value="Genomic_DNA"/>
</dbReference>
<evidence type="ECO:0000256" key="1">
    <source>
        <dbReference type="SAM" id="SignalP"/>
    </source>
</evidence>
<reference evidence="2 3" key="1">
    <citation type="submission" date="2019-11" db="EMBL/GenBank/DDBJ databases">
        <title>Description of Pedobacter sp. LMG 31462T.</title>
        <authorList>
            <person name="Carlier A."/>
            <person name="Qi S."/>
            <person name="Vandamme P."/>
        </authorList>
    </citation>
    <scope>NUCLEOTIDE SEQUENCE [LARGE SCALE GENOMIC DNA]</scope>
    <source>
        <strain evidence="2 3">LMG 31462</strain>
    </source>
</reference>
<sequence length="326" mass="35028">MKNTVLMLLSCSLLTALSASSQTKTNLHLLNTYHVEGGGKWDYLLADSSSDKLYISHGTSVNILNKKTGAALGLIPNTLGVHGIVLVKTLNKGYISNGKTGDCTVFNSTTDLEIGRIKTGENPDAMLYDEYSKKLFVFNGKSADATVIDPLTDKVIATIPLGGKPETGVSDGKGLIFVNIEDKNEVVCFNANDYKILKRYPLKTGEEPSGLAIDRNTSRLFIGCANKVMLVMDIKSGKIISSVPIGEGSDGIAFDPVLKHVYSSNGEGTVTVIKASAKDQYRVSQTLKTTPGARTISLDSKTHHIFLSVGDNSLEPGTFRVLEYGM</sequence>
<dbReference type="PANTHER" id="PTHR47197">
    <property type="entry name" value="PROTEIN NIRF"/>
    <property type="match status" value="1"/>
</dbReference>
<dbReference type="Proteomes" id="UP000636110">
    <property type="component" value="Unassembled WGS sequence"/>
</dbReference>
<evidence type="ECO:0000313" key="2">
    <source>
        <dbReference type="EMBL" id="MBB2147447.1"/>
    </source>
</evidence>
<feature type="signal peptide" evidence="1">
    <location>
        <begin position="1"/>
        <end position="21"/>
    </location>
</feature>
<dbReference type="SUPFAM" id="SSF51004">
    <property type="entry name" value="C-terminal (heme d1) domain of cytochrome cd1-nitrite reductase"/>
    <property type="match status" value="1"/>
</dbReference>
<name>A0ABR6EQY4_9SPHI</name>
<dbReference type="InterPro" id="IPR011048">
    <property type="entry name" value="Haem_d1_sf"/>
</dbReference>
<organism evidence="2 3">
    <name type="scientific">Pedobacter gandavensis</name>
    <dbReference type="NCBI Taxonomy" id="2679963"/>
    <lineage>
        <taxon>Bacteria</taxon>
        <taxon>Pseudomonadati</taxon>
        <taxon>Bacteroidota</taxon>
        <taxon>Sphingobacteriia</taxon>
        <taxon>Sphingobacteriales</taxon>
        <taxon>Sphingobacteriaceae</taxon>
        <taxon>Pedobacter</taxon>
    </lineage>
</organism>
<dbReference type="NCBIfam" id="TIGR02276">
    <property type="entry name" value="beta_rpt_yvtn"/>
    <property type="match status" value="1"/>
</dbReference>
<comment type="caution">
    <text evidence="2">The sequence shown here is derived from an EMBL/GenBank/DDBJ whole genome shotgun (WGS) entry which is preliminary data.</text>
</comment>
<dbReference type="RefSeq" id="WP_182952725.1">
    <property type="nucleotide sequence ID" value="NZ_WNXC01000001.1"/>
</dbReference>
<proteinExistence type="predicted"/>
<protein>
    <submittedName>
        <fullName evidence="2">YncE family protein</fullName>
    </submittedName>
</protein>
<keyword evidence="3" id="KW-1185">Reference proteome</keyword>
<dbReference type="Gene3D" id="2.130.10.10">
    <property type="entry name" value="YVTN repeat-like/Quinoprotein amine dehydrogenase"/>
    <property type="match status" value="2"/>
</dbReference>
<dbReference type="InterPro" id="IPR051200">
    <property type="entry name" value="Host-pathogen_enzymatic-act"/>
</dbReference>
<dbReference type="InterPro" id="IPR011964">
    <property type="entry name" value="YVTN_b-propeller_repeat"/>
</dbReference>
<dbReference type="PANTHER" id="PTHR47197:SF3">
    <property type="entry name" value="DIHYDRO-HEME D1 DEHYDROGENASE"/>
    <property type="match status" value="1"/>
</dbReference>
<evidence type="ECO:0000313" key="3">
    <source>
        <dbReference type="Proteomes" id="UP000636110"/>
    </source>
</evidence>
<gene>
    <name evidence="2" type="ORF">GM920_00855</name>
</gene>